<dbReference type="Gene3D" id="3.40.50.12780">
    <property type="entry name" value="N-terminal domain of ligase-like"/>
    <property type="match status" value="1"/>
</dbReference>
<reference evidence="3" key="1">
    <citation type="submission" date="2015-08" db="EMBL/GenBank/DDBJ databases">
        <authorList>
            <person name="Varghese N."/>
        </authorList>
    </citation>
    <scope>NUCLEOTIDE SEQUENCE [LARGE SCALE GENOMIC DNA]</scope>
    <source>
        <strain evidence="3">DSM 23407</strain>
    </source>
</reference>
<dbReference type="Pfam" id="PF00501">
    <property type="entry name" value="AMP-binding"/>
    <property type="match status" value="1"/>
</dbReference>
<dbReference type="GO" id="GO:0016878">
    <property type="term" value="F:acid-thiol ligase activity"/>
    <property type="evidence" value="ECO:0007669"/>
    <property type="project" value="UniProtKB-ARBA"/>
</dbReference>
<dbReference type="AlphaFoldDB" id="A0A0K6HYL5"/>
<dbReference type="OrthoDB" id="7842397at2"/>
<dbReference type="Proteomes" id="UP000183900">
    <property type="component" value="Unassembled WGS sequence"/>
</dbReference>
<evidence type="ECO:0000313" key="2">
    <source>
        <dbReference type="EMBL" id="CUA95975.1"/>
    </source>
</evidence>
<organism evidence="2 3">
    <name type="scientific">Pannonibacter indicus</name>
    <dbReference type="NCBI Taxonomy" id="466044"/>
    <lineage>
        <taxon>Bacteria</taxon>
        <taxon>Pseudomonadati</taxon>
        <taxon>Pseudomonadota</taxon>
        <taxon>Alphaproteobacteria</taxon>
        <taxon>Hyphomicrobiales</taxon>
        <taxon>Stappiaceae</taxon>
        <taxon>Pannonibacter</taxon>
    </lineage>
</organism>
<dbReference type="PANTHER" id="PTHR43767:SF1">
    <property type="entry name" value="NONRIBOSOMAL PEPTIDE SYNTHASE PES1 (EUROFUNG)-RELATED"/>
    <property type="match status" value="1"/>
</dbReference>
<name>A0A0K6HYL5_9HYPH</name>
<dbReference type="Gene3D" id="3.30.300.30">
    <property type="match status" value="1"/>
</dbReference>
<sequence length="543" mass="57682">MITTPADSIERNRLSAFWGRVTLDEIFRKTAAANPDRPALVDAPDRSSWTGGEARQLTYAEAEREIQKLAAFYAAVGLSTDHVIGIQAPNTVDTVIAFLAALRAGLIVSPLPLHWRQKDVLEALNSLGAKGLVAADRLETRHVAHAARDVAAELFSLRFVFGLGKDIPDGLIELGPVLAEMGDGMPAPQLSRPNSAEHTATVTWSRNGAEPMPVTRSHNQWIAAGFMPYLETRLPDGASIVVPYAFSGMTGVGAGLVPWLLSGGTMHLHHPTSLQRLAAHAEAVEADYVLTPGPLAEALDVRLGRKSTSIVACWSISSPQATTFVPRHQLVDLHVADEYALVARLRGKSARIHPIPLGSFGAPAGTDISAGVLEIKTEGGENGNPHKLLARGPMVADAGWKAGRKAGPGPLTDAAGFLRTGISVIPVEGGLAGFGIPGELAPGAGALEGIDQIYAAYDEVTEAAAFLVDDPILGARLHAALVMRPGCSPDARAFFAWLDTERVDLAKVPARVLMLQALPRLEDGSVDRHRLAARLQRQDRQVA</sequence>
<accession>A0A0K6HYL5</accession>
<proteinExistence type="predicted"/>
<feature type="domain" description="AMP-dependent synthetase/ligase" evidence="1">
    <location>
        <begin position="27"/>
        <end position="285"/>
    </location>
</feature>
<dbReference type="InterPro" id="IPR000873">
    <property type="entry name" value="AMP-dep_synth/lig_dom"/>
</dbReference>
<gene>
    <name evidence="2" type="ORF">Ga0061067_104236</name>
</gene>
<protein>
    <submittedName>
        <fullName evidence="2">Acyl-CoA synthetase (AMP-forming)/AMP-acid ligase II</fullName>
    </submittedName>
</protein>
<dbReference type="InterPro" id="IPR050237">
    <property type="entry name" value="ATP-dep_AMP-bd_enzyme"/>
</dbReference>
<dbReference type="RefSeq" id="WP_055455490.1">
    <property type="nucleotide sequence ID" value="NZ_CYHE01000004.1"/>
</dbReference>
<keyword evidence="3" id="KW-1185">Reference proteome</keyword>
<dbReference type="InterPro" id="IPR042099">
    <property type="entry name" value="ANL_N_sf"/>
</dbReference>
<dbReference type="PANTHER" id="PTHR43767">
    <property type="entry name" value="LONG-CHAIN-FATTY-ACID--COA LIGASE"/>
    <property type="match status" value="1"/>
</dbReference>
<dbReference type="EMBL" id="CYHE01000004">
    <property type="protein sequence ID" value="CUA95975.1"/>
    <property type="molecule type" value="Genomic_DNA"/>
</dbReference>
<evidence type="ECO:0000313" key="3">
    <source>
        <dbReference type="Proteomes" id="UP000183900"/>
    </source>
</evidence>
<keyword evidence="2" id="KW-0436">Ligase</keyword>
<evidence type="ECO:0000259" key="1">
    <source>
        <dbReference type="Pfam" id="PF00501"/>
    </source>
</evidence>
<dbReference type="InterPro" id="IPR045851">
    <property type="entry name" value="AMP-bd_C_sf"/>
</dbReference>
<dbReference type="SUPFAM" id="SSF56801">
    <property type="entry name" value="Acetyl-CoA synthetase-like"/>
    <property type="match status" value="1"/>
</dbReference>